<evidence type="ECO:0000256" key="1">
    <source>
        <dbReference type="SAM" id="MobiDB-lite"/>
    </source>
</evidence>
<dbReference type="Gene3D" id="2.60.120.10">
    <property type="entry name" value="Jelly Rolls"/>
    <property type="match status" value="1"/>
</dbReference>
<organism evidence="2">
    <name type="scientific">Acetithermum autotrophicum</name>
    <dbReference type="NCBI Taxonomy" id="1446466"/>
    <lineage>
        <taxon>Bacteria</taxon>
        <taxon>Candidatus Bipolaricaulota</taxon>
        <taxon>Candidatus Acetithermum</taxon>
    </lineage>
</organism>
<dbReference type="AlphaFoldDB" id="H5SRC4"/>
<protein>
    <submittedName>
        <fullName evidence="2">Hypothetical conserved protein</fullName>
    </submittedName>
</protein>
<proteinExistence type="predicted"/>
<accession>H5SRC4</accession>
<reference evidence="2" key="1">
    <citation type="journal article" date="2005" name="Environ. Microbiol.">
        <title>Genetic and functional properties of uncultivated thermophilic crenarchaeotes from a subsurface gold mine as revealed by analysis of genome fragments.</title>
        <authorList>
            <person name="Nunoura T."/>
            <person name="Hirayama H."/>
            <person name="Takami H."/>
            <person name="Oida H."/>
            <person name="Nishi S."/>
            <person name="Shimamura S."/>
            <person name="Suzuki Y."/>
            <person name="Inagaki F."/>
            <person name="Takai K."/>
            <person name="Nealson K.H."/>
            <person name="Horikoshi K."/>
        </authorList>
    </citation>
    <scope>NUCLEOTIDE SEQUENCE</scope>
</reference>
<dbReference type="InterPro" id="IPR011051">
    <property type="entry name" value="RmlC_Cupin_sf"/>
</dbReference>
<dbReference type="EMBL" id="AP011801">
    <property type="protein sequence ID" value="BAL58641.1"/>
    <property type="molecule type" value="Genomic_DNA"/>
</dbReference>
<reference evidence="2" key="2">
    <citation type="journal article" date="2012" name="PLoS ONE">
        <title>A Deeply Branching Thermophilic Bacterium with an Ancient Acetyl-CoA Pathway Dominates a Subsurface Ecosystem.</title>
        <authorList>
            <person name="Takami H."/>
            <person name="Noguchi H."/>
            <person name="Takaki Y."/>
            <person name="Uchiyama I."/>
            <person name="Toyoda A."/>
            <person name="Nishi S."/>
            <person name="Chee G.-J."/>
            <person name="Arai W."/>
            <person name="Nunoura T."/>
            <person name="Itoh T."/>
            <person name="Hattori M."/>
            <person name="Takai K."/>
        </authorList>
    </citation>
    <scope>NUCLEOTIDE SEQUENCE</scope>
</reference>
<sequence length="122" mass="13577">MAAGSEIITGKNFDSPDETRRPFEKGRIDVVTVGGLTFYRETLEPGWQWSKHVKPVVGGESCQRFHVKIFLAGRQRIRMDDGTEMEFGPGDVAIMHPGHDAWVVGDEPNVLIELADAVKRQG</sequence>
<gene>
    <name evidence="2" type="ORF">HGMM_OP2C189</name>
</gene>
<evidence type="ECO:0000313" key="2">
    <source>
        <dbReference type="EMBL" id="BAL58641.1"/>
    </source>
</evidence>
<name>H5SRC4_ACEAU</name>
<dbReference type="InterPro" id="IPR014710">
    <property type="entry name" value="RmlC-like_jellyroll"/>
</dbReference>
<dbReference type="CDD" id="cd06990">
    <property type="entry name" value="cupin_DUF861"/>
    <property type="match status" value="1"/>
</dbReference>
<feature type="region of interest" description="Disordered" evidence="1">
    <location>
        <begin position="1"/>
        <end position="21"/>
    </location>
</feature>
<dbReference type="SUPFAM" id="SSF51182">
    <property type="entry name" value="RmlC-like cupins"/>
    <property type="match status" value="1"/>
</dbReference>